<dbReference type="GeneID" id="116198896"/>
<dbReference type="Proteomes" id="UP000233551">
    <property type="component" value="Unassembled WGS sequence"/>
</dbReference>
<evidence type="ECO:0000313" key="2">
    <source>
        <dbReference type="Proteomes" id="UP000233551"/>
    </source>
</evidence>
<dbReference type="GO" id="GO:0009535">
    <property type="term" value="C:chloroplast thylakoid membrane"/>
    <property type="evidence" value="ECO:0007669"/>
    <property type="project" value="TreeGrafter"/>
</dbReference>
<reference evidence="1 2" key="1">
    <citation type="submission" date="2017-11" db="EMBL/GenBank/DDBJ databases">
        <title>De-novo sequencing of pomegranate (Punica granatum L.) genome.</title>
        <authorList>
            <person name="Akparov Z."/>
            <person name="Amiraslanov A."/>
            <person name="Hajiyeva S."/>
            <person name="Abbasov M."/>
            <person name="Kaur K."/>
            <person name="Hamwieh A."/>
            <person name="Solovyev V."/>
            <person name="Salamov A."/>
            <person name="Braich B."/>
            <person name="Kosarev P."/>
            <person name="Mahmoud A."/>
            <person name="Hajiyev E."/>
            <person name="Babayeva S."/>
            <person name="Izzatullayeva V."/>
            <person name="Mammadov A."/>
            <person name="Mammadov A."/>
            <person name="Sharifova S."/>
            <person name="Ojaghi J."/>
            <person name="Eynullazada K."/>
            <person name="Bayramov B."/>
            <person name="Abdulazimova A."/>
            <person name="Shahmuradov I."/>
        </authorList>
    </citation>
    <scope>NUCLEOTIDE SEQUENCE [LARGE SCALE GENOMIC DNA]</scope>
    <source>
        <strain evidence="2">cv. AG2017</strain>
        <tissue evidence="1">Leaf</tissue>
    </source>
</reference>
<dbReference type="PANTHER" id="PTHR37716">
    <property type="entry name" value="OS07G0568900 PROTEIN"/>
    <property type="match status" value="1"/>
</dbReference>
<dbReference type="PANTHER" id="PTHR37716:SF1">
    <property type="entry name" value="OS07G0568900 PROTEIN"/>
    <property type="match status" value="1"/>
</dbReference>
<evidence type="ECO:0000313" key="1">
    <source>
        <dbReference type="EMBL" id="PKI60181.1"/>
    </source>
</evidence>
<sequence>MLSLQVPPLRGNLLSSSPSLLVTGKSRVNPETNQHGSEIVTFKTRRARRGLRSSSVTARAAEKSESQSQQQYEIDQDKAREALSKLDQQLESLSKKPIPSPKIRASDVKLSRDRTATEEDATELSGSFLAYLTVALLVFTIFYNVLFYTVIKPSIDGPEYTPEIPLVSSEALASSITSSSLPAEDFNGGS</sequence>
<organism evidence="1 2">
    <name type="scientific">Punica granatum</name>
    <name type="common">Pomegranate</name>
    <dbReference type="NCBI Taxonomy" id="22663"/>
    <lineage>
        <taxon>Eukaryota</taxon>
        <taxon>Viridiplantae</taxon>
        <taxon>Streptophyta</taxon>
        <taxon>Embryophyta</taxon>
        <taxon>Tracheophyta</taxon>
        <taxon>Spermatophyta</taxon>
        <taxon>Magnoliopsida</taxon>
        <taxon>eudicotyledons</taxon>
        <taxon>Gunneridae</taxon>
        <taxon>Pentapetalae</taxon>
        <taxon>rosids</taxon>
        <taxon>malvids</taxon>
        <taxon>Myrtales</taxon>
        <taxon>Lythraceae</taxon>
        <taxon>Punica</taxon>
    </lineage>
</organism>
<proteinExistence type="predicted"/>
<protein>
    <submittedName>
        <fullName evidence="1">Uncharacterized protein</fullName>
    </submittedName>
</protein>
<gene>
    <name evidence="1" type="ORF">CRG98_019369</name>
</gene>
<dbReference type="EMBL" id="PGOL01001181">
    <property type="protein sequence ID" value="PKI60181.1"/>
    <property type="molecule type" value="Genomic_DNA"/>
</dbReference>
<comment type="caution">
    <text evidence="1">The sequence shown here is derived from an EMBL/GenBank/DDBJ whole genome shotgun (WGS) entry which is preliminary data.</text>
</comment>
<accession>A0A2I0JV68</accession>
<keyword evidence="2" id="KW-1185">Reference proteome</keyword>
<dbReference type="AlphaFoldDB" id="A0A2I0JV68"/>
<dbReference type="OrthoDB" id="780445at2759"/>
<dbReference type="STRING" id="22663.A0A2I0JV68"/>
<name>A0A2I0JV68_PUNGR</name>